<dbReference type="InterPro" id="IPR036259">
    <property type="entry name" value="MFS_trans_sf"/>
</dbReference>
<feature type="transmembrane region" description="Helical" evidence="7">
    <location>
        <begin position="398"/>
        <end position="414"/>
    </location>
</feature>
<keyword evidence="5 7" id="KW-0472">Membrane</keyword>
<sequence length="493" mass="49901">MTLPTAAAEPSPAAVTADPPEATASAAAPTPASIRSDATTEVHRRPGQIAAWAAWDWGSAAFNAVITTFVFTRWLTSDAFVDPALVSAAGIEGADGGPATDAVAAVLATHSAWLGWGLTAAGALIALVAPVVGARADAAGRHLRRLGRLTAVTVLLCAAMFLVRPAPDALAANVLLGLTLLALANVAFELASVHYNALLPTIASGRTLGRVSGLGWGAGYLGGIVLLLVLFVGFINPDVGWFGVTGEGGLDVRVSVLVAAGWFALFATPVRLALPDSPASTTARPGVVASYRTLARDVAGLWRGSRSTLLFLLASAVYRDGLAGVFTFGAVIASGTFGFDASQVVLFAIAANVVAGLSTVLAGFLDDRVGPKAVIVASLVGLLVTGLALFALHDAGQGAFWVGGLALCAFVGPAQSSSRSQLARLAPAGRTSELFGLYATTGRAASFMAPLAFSVAVTVSGSQHWGILGIMVVLLAGLVALLPLRLSGPVARP</sequence>
<dbReference type="PANTHER" id="PTHR23519:SF1">
    <property type="entry name" value="AUTOPHAGY-RELATED PROTEIN 22"/>
    <property type="match status" value="1"/>
</dbReference>
<keyword evidence="10" id="KW-1185">Reference proteome</keyword>
<dbReference type="RefSeq" id="WP_223203467.1">
    <property type="nucleotide sequence ID" value="NZ_BAABBJ010000009.1"/>
</dbReference>
<dbReference type="PROSITE" id="PS50850">
    <property type="entry name" value="MFS"/>
    <property type="match status" value="1"/>
</dbReference>
<evidence type="ECO:0000256" key="2">
    <source>
        <dbReference type="ARBA" id="ARBA00022448"/>
    </source>
</evidence>
<dbReference type="InterPro" id="IPR024671">
    <property type="entry name" value="Atg22-like"/>
</dbReference>
<feature type="transmembrane region" description="Helical" evidence="7">
    <location>
        <begin position="113"/>
        <end position="134"/>
    </location>
</feature>
<evidence type="ECO:0000256" key="5">
    <source>
        <dbReference type="ARBA" id="ARBA00023136"/>
    </source>
</evidence>
<dbReference type="EMBL" id="BKAL01000003">
    <property type="protein sequence ID" value="GEP68342.1"/>
    <property type="molecule type" value="Genomic_DNA"/>
</dbReference>
<dbReference type="PANTHER" id="PTHR23519">
    <property type="entry name" value="AUTOPHAGY-RELATED PROTEIN 22"/>
    <property type="match status" value="1"/>
</dbReference>
<dbReference type="Pfam" id="PF11700">
    <property type="entry name" value="ATG22"/>
    <property type="match status" value="1"/>
</dbReference>
<comment type="subcellular location">
    <subcellularLocation>
        <location evidence="1">Cell membrane</location>
        <topology evidence="1">Multi-pass membrane protein</topology>
    </subcellularLocation>
</comment>
<feature type="region of interest" description="Disordered" evidence="6">
    <location>
        <begin position="1"/>
        <end position="39"/>
    </location>
</feature>
<organism evidence="9 10">
    <name type="scientific">Cellulomonas soli</name>
    <dbReference type="NCBI Taxonomy" id="931535"/>
    <lineage>
        <taxon>Bacteria</taxon>
        <taxon>Bacillati</taxon>
        <taxon>Actinomycetota</taxon>
        <taxon>Actinomycetes</taxon>
        <taxon>Micrococcales</taxon>
        <taxon>Cellulomonadaceae</taxon>
        <taxon>Cellulomonas</taxon>
    </lineage>
</organism>
<dbReference type="SUPFAM" id="SSF103473">
    <property type="entry name" value="MFS general substrate transporter"/>
    <property type="match status" value="1"/>
</dbReference>
<feature type="transmembrane region" description="Helical" evidence="7">
    <location>
        <begin position="344"/>
        <end position="366"/>
    </location>
</feature>
<keyword evidence="3 7" id="KW-0812">Transmembrane</keyword>
<feature type="compositionally biased region" description="Low complexity" evidence="6">
    <location>
        <begin position="1"/>
        <end position="32"/>
    </location>
</feature>
<feature type="domain" description="Major facilitator superfamily (MFS) profile" evidence="8">
    <location>
        <begin position="62"/>
        <end position="493"/>
    </location>
</feature>
<dbReference type="AlphaFoldDB" id="A0A512PB52"/>
<feature type="transmembrane region" description="Helical" evidence="7">
    <location>
        <begin position="435"/>
        <end position="459"/>
    </location>
</feature>
<evidence type="ECO:0000256" key="7">
    <source>
        <dbReference type="SAM" id="Phobius"/>
    </source>
</evidence>
<feature type="transmembrane region" description="Helical" evidence="7">
    <location>
        <begin position="465"/>
        <end position="484"/>
    </location>
</feature>
<dbReference type="InterPro" id="IPR020846">
    <property type="entry name" value="MFS_dom"/>
</dbReference>
<dbReference type="GO" id="GO:0005886">
    <property type="term" value="C:plasma membrane"/>
    <property type="evidence" value="ECO:0007669"/>
    <property type="project" value="UniProtKB-SubCell"/>
</dbReference>
<protein>
    <submittedName>
        <fullName evidence="9">MFS transporter</fullName>
    </submittedName>
</protein>
<dbReference type="InterPro" id="IPR050495">
    <property type="entry name" value="ATG22/LtaA_families"/>
</dbReference>
<evidence type="ECO:0000313" key="9">
    <source>
        <dbReference type="EMBL" id="GEP68342.1"/>
    </source>
</evidence>
<evidence type="ECO:0000313" key="10">
    <source>
        <dbReference type="Proteomes" id="UP000321798"/>
    </source>
</evidence>
<name>A0A512PB52_9CELL</name>
<gene>
    <name evidence="9" type="ORF">CSO01_10570</name>
</gene>
<feature type="transmembrane region" description="Helical" evidence="7">
    <location>
        <begin position="255"/>
        <end position="274"/>
    </location>
</feature>
<keyword evidence="4 7" id="KW-1133">Transmembrane helix</keyword>
<proteinExistence type="predicted"/>
<keyword evidence="2" id="KW-0813">Transport</keyword>
<evidence type="ECO:0000256" key="3">
    <source>
        <dbReference type="ARBA" id="ARBA00022692"/>
    </source>
</evidence>
<evidence type="ECO:0000256" key="1">
    <source>
        <dbReference type="ARBA" id="ARBA00004651"/>
    </source>
</evidence>
<dbReference type="Gene3D" id="1.20.1250.20">
    <property type="entry name" value="MFS general substrate transporter like domains"/>
    <property type="match status" value="1"/>
</dbReference>
<feature type="transmembrane region" description="Helical" evidence="7">
    <location>
        <begin position="214"/>
        <end position="235"/>
    </location>
</feature>
<accession>A0A512PB52</accession>
<evidence type="ECO:0000256" key="4">
    <source>
        <dbReference type="ARBA" id="ARBA00022989"/>
    </source>
</evidence>
<feature type="transmembrane region" description="Helical" evidence="7">
    <location>
        <begin position="373"/>
        <end position="392"/>
    </location>
</feature>
<reference evidence="9 10" key="1">
    <citation type="submission" date="2019-07" db="EMBL/GenBank/DDBJ databases">
        <title>Whole genome shotgun sequence of Cellulomonas soli NBRC 109434.</title>
        <authorList>
            <person name="Hosoyama A."/>
            <person name="Uohara A."/>
            <person name="Ohji S."/>
            <person name="Ichikawa N."/>
        </authorList>
    </citation>
    <scope>NUCLEOTIDE SEQUENCE [LARGE SCALE GENOMIC DNA]</scope>
    <source>
        <strain evidence="9 10">NBRC 109434</strain>
    </source>
</reference>
<evidence type="ECO:0000259" key="8">
    <source>
        <dbReference type="PROSITE" id="PS50850"/>
    </source>
</evidence>
<evidence type="ECO:0000256" key="6">
    <source>
        <dbReference type="SAM" id="MobiDB-lite"/>
    </source>
</evidence>
<comment type="caution">
    <text evidence="9">The sequence shown here is derived from an EMBL/GenBank/DDBJ whole genome shotgun (WGS) entry which is preliminary data.</text>
</comment>
<dbReference type="Proteomes" id="UP000321798">
    <property type="component" value="Unassembled WGS sequence"/>
</dbReference>
<feature type="transmembrane region" description="Helical" evidence="7">
    <location>
        <begin position="146"/>
        <end position="163"/>
    </location>
</feature>
<dbReference type="GO" id="GO:0022857">
    <property type="term" value="F:transmembrane transporter activity"/>
    <property type="evidence" value="ECO:0007669"/>
    <property type="project" value="InterPro"/>
</dbReference>
<feature type="transmembrane region" description="Helical" evidence="7">
    <location>
        <begin position="169"/>
        <end position="193"/>
    </location>
</feature>
<feature type="transmembrane region" description="Helical" evidence="7">
    <location>
        <begin position="309"/>
        <end position="332"/>
    </location>
</feature>